<sequence>MYKVMEEYFIRSLDNIAQYFNLSPSVAGATLMAFGTSVPELSIALFALFLPNAHASTGLGSVVGSAMFQSFVVIGIAAIVKKLSLDWGTIVRDYTFYAIAVLVLLLTVQDGVITFLEAFTLVTTYGLYLGVLLSWSRITNERHSTTPIRLVESQIDTFNSKPSLLRSIWVFTTKPIDFFIDLMPNPEKKPKATVLVFMLSLIIMTSLSYILVISSESIAEQINIPPAIIALTVLAGGSSLPELIGSTVLSHKDKGTMAFSNAIGSNVFALLVSFGLPVFLFTIFNGPVQGDGIANVTPSILALLGSIFLLVFIFLKSKLVVDKPIGYVLLFLYLLYMIAVYTGIL</sequence>
<comment type="caution">
    <text evidence="7">The sequence shown here is derived from an EMBL/GenBank/DDBJ whole genome shotgun (WGS) entry which is preliminary data.</text>
</comment>
<feature type="transmembrane region" description="Helical" evidence="5">
    <location>
        <begin position="115"/>
        <end position="135"/>
    </location>
</feature>
<evidence type="ECO:0000313" key="7">
    <source>
        <dbReference type="EMBL" id="MCA9385120.1"/>
    </source>
</evidence>
<evidence type="ECO:0000259" key="6">
    <source>
        <dbReference type="Pfam" id="PF01699"/>
    </source>
</evidence>
<feature type="transmembrane region" description="Helical" evidence="5">
    <location>
        <begin position="296"/>
        <end position="315"/>
    </location>
</feature>
<feature type="transmembrane region" description="Helical" evidence="5">
    <location>
        <begin position="224"/>
        <end position="244"/>
    </location>
</feature>
<evidence type="ECO:0000256" key="3">
    <source>
        <dbReference type="ARBA" id="ARBA00022989"/>
    </source>
</evidence>
<accession>A0A955RJV8</accession>
<dbReference type="GO" id="GO:0006874">
    <property type="term" value="P:intracellular calcium ion homeostasis"/>
    <property type="evidence" value="ECO:0007669"/>
    <property type="project" value="TreeGrafter"/>
</dbReference>
<feature type="transmembrane region" description="Helical" evidence="5">
    <location>
        <begin position="58"/>
        <end position="79"/>
    </location>
</feature>
<organism evidence="7 8">
    <name type="scientific">Candidatus Dojkabacteria bacterium</name>
    <dbReference type="NCBI Taxonomy" id="2099670"/>
    <lineage>
        <taxon>Bacteria</taxon>
        <taxon>Candidatus Dojkabacteria</taxon>
    </lineage>
</organism>
<feature type="domain" description="Sodium/calcium exchanger membrane region" evidence="6">
    <location>
        <begin position="194"/>
        <end position="341"/>
    </location>
</feature>
<dbReference type="Proteomes" id="UP000754563">
    <property type="component" value="Unassembled WGS sequence"/>
</dbReference>
<proteinExistence type="predicted"/>
<keyword evidence="2 5" id="KW-0812">Transmembrane</keyword>
<feature type="transmembrane region" description="Helical" evidence="5">
    <location>
        <begin position="265"/>
        <end position="284"/>
    </location>
</feature>
<evidence type="ECO:0000256" key="4">
    <source>
        <dbReference type="ARBA" id="ARBA00023136"/>
    </source>
</evidence>
<feature type="transmembrane region" description="Helical" evidence="5">
    <location>
        <begin position="192"/>
        <end position="212"/>
    </location>
</feature>
<keyword evidence="4 5" id="KW-0472">Membrane</keyword>
<dbReference type="InterPro" id="IPR004837">
    <property type="entry name" value="NaCa_Exmemb"/>
</dbReference>
<feature type="transmembrane region" description="Helical" evidence="5">
    <location>
        <begin position="20"/>
        <end position="38"/>
    </location>
</feature>
<dbReference type="GO" id="GO:0005886">
    <property type="term" value="C:plasma membrane"/>
    <property type="evidence" value="ECO:0007669"/>
    <property type="project" value="TreeGrafter"/>
</dbReference>
<dbReference type="Pfam" id="PF01699">
    <property type="entry name" value="Na_Ca_ex"/>
    <property type="match status" value="2"/>
</dbReference>
<reference evidence="7" key="2">
    <citation type="journal article" date="2021" name="Microbiome">
        <title>Successional dynamics and alternative stable states in a saline activated sludge microbial community over 9 years.</title>
        <authorList>
            <person name="Wang Y."/>
            <person name="Ye J."/>
            <person name="Ju F."/>
            <person name="Liu L."/>
            <person name="Boyd J.A."/>
            <person name="Deng Y."/>
            <person name="Parks D.H."/>
            <person name="Jiang X."/>
            <person name="Yin X."/>
            <person name="Woodcroft B.J."/>
            <person name="Tyson G.W."/>
            <person name="Hugenholtz P."/>
            <person name="Polz M.F."/>
            <person name="Zhang T."/>
        </authorList>
    </citation>
    <scope>NUCLEOTIDE SEQUENCE</scope>
    <source>
        <strain evidence="7">HKST-UBA11</strain>
    </source>
</reference>
<name>A0A955RJV8_9BACT</name>
<dbReference type="PANTHER" id="PTHR10846:SF8">
    <property type="entry name" value="INNER MEMBRANE PROTEIN YRBG"/>
    <property type="match status" value="1"/>
</dbReference>
<evidence type="ECO:0000313" key="8">
    <source>
        <dbReference type="Proteomes" id="UP000754563"/>
    </source>
</evidence>
<comment type="subcellular location">
    <subcellularLocation>
        <location evidence="1">Membrane</location>
        <topology evidence="1">Multi-pass membrane protein</topology>
    </subcellularLocation>
</comment>
<feature type="domain" description="Sodium/calcium exchanger membrane region" evidence="6">
    <location>
        <begin position="4"/>
        <end position="132"/>
    </location>
</feature>
<reference evidence="7" key="1">
    <citation type="submission" date="2020-04" db="EMBL/GenBank/DDBJ databases">
        <authorList>
            <person name="Zhang T."/>
        </authorList>
    </citation>
    <scope>NUCLEOTIDE SEQUENCE</scope>
    <source>
        <strain evidence="7">HKST-UBA11</strain>
    </source>
</reference>
<feature type="transmembrane region" description="Helical" evidence="5">
    <location>
        <begin position="91"/>
        <end position="109"/>
    </location>
</feature>
<evidence type="ECO:0000256" key="1">
    <source>
        <dbReference type="ARBA" id="ARBA00004141"/>
    </source>
</evidence>
<keyword evidence="3 5" id="KW-1133">Transmembrane helix</keyword>
<dbReference type="PANTHER" id="PTHR10846">
    <property type="entry name" value="SODIUM/POTASSIUM/CALCIUM EXCHANGER"/>
    <property type="match status" value="1"/>
</dbReference>
<evidence type="ECO:0000256" key="2">
    <source>
        <dbReference type="ARBA" id="ARBA00022692"/>
    </source>
</evidence>
<dbReference type="GO" id="GO:0005262">
    <property type="term" value="F:calcium channel activity"/>
    <property type="evidence" value="ECO:0007669"/>
    <property type="project" value="TreeGrafter"/>
</dbReference>
<feature type="transmembrane region" description="Helical" evidence="5">
    <location>
        <begin position="327"/>
        <end position="344"/>
    </location>
</feature>
<dbReference type="GO" id="GO:0008273">
    <property type="term" value="F:calcium, potassium:sodium antiporter activity"/>
    <property type="evidence" value="ECO:0007669"/>
    <property type="project" value="TreeGrafter"/>
</dbReference>
<dbReference type="InterPro" id="IPR004481">
    <property type="entry name" value="K/Na/Ca-exchanger"/>
</dbReference>
<dbReference type="Gene3D" id="1.20.1420.30">
    <property type="entry name" value="NCX, central ion-binding region"/>
    <property type="match status" value="2"/>
</dbReference>
<gene>
    <name evidence="7" type="ORF">KC717_00565</name>
</gene>
<protein>
    <submittedName>
        <fullName evidence="7">Sodium:calcium antiporter</fullName>
    </submittedName>
</protein>
<dbReference type="EMBL" id="JAGQLH010000004">
    <property type="protein sequence ID" value="MCA9385120.1"/>
    <property type="molecule type" value="Genomic_DNA"/>
</dbReference>
<evidence type="ECO:0000256" key="5">
    <source>
        <dbReference type="SAM" id="Phobius"/>
    </source>
</evidence>
<dbReference type="AlphaFoldDB" id="A0A955RJV8"/>
<dbReference type="InterPro" id="IPR044880">
    <property type="entry name" value="NCX_ion-bd_dom_sf"/>
</dbReference>